<organism evidence="2 3">
    <name type="scientific">Haloactinopolyspora alba</name>
    <dbReference type="NCBI Taxonomy" id="648780"/>
    <lineage>
        <taxon>Bacteria</taxon>
        <taxon>Bacillati</taxon>
        <taxon>Actinomycetota</taxon>
        <taxon>Actinomycetes</taxon>
        <taxon>Jiangellales</taxon>
        <taxon>Jiangellaceae</taxon>
        <taxon>Haloactinopolyspora</taxon>
    </lineage>
</organism>
<evidence type="ECO:0000313" key="3">
    <source>
        <dbReference type="Proteomes" id="UP000243528"/>
    </source>
</evidence>
<dbReference type="EMBL" id="PYGE01000009">
    <property type="protein sequence ID" value="PSL02823.1"/>
    <property type="molecule type" value="Genomic_DNA"/>
</dbReference>
<accession>A0A2P8E020</accession>
<proteinExistence type="predicted"/>
<feature type="region of interest" description="Disordered" evidence="1">
    <location>
        <begin position="1"/>
        <end position="21"/>
    </location>
</feature>
<dbReference type="AlphaFoldDB" id="A0A2P8E020"/>
<evidence type="ECO:0000256" key="1">
    <source>
        <dbReference type="SAM" id="MobiDB-lite"/>
    </source>
</evidence>
<gene>
    <name evidence="2" type="ORF">CLV30_109131</name>
</gene>
<evidence type="ECO:0000313" key="2">
    <source>
        <dbReference type="EMBL" id="PSL02823.1"/>
    </source>
</evidence>
<feature type="compositionally biased region" description="Acidic residues" evidence="1">
    <location>
        <begin position="1"/>
        <end position="13"/>
    </location>
</feature>
<name>A0A2P8E020_9ACTN</name>
<sequence>MSTDPDNDDVDDDLANKSDAELQTELLRRMKRAGDSARVRHDQVFQLDMDNLSAAPDDPLLQIGYALVPQLPGHWDDVLLDLTSAADDVRTMAMVRMQEEGDEPPDNRIHFFSDLTEPALALRRSTYEPNGRGAWYTAMIRLARDGTITAKFEFDLPPFGLWGPNEVALVSRDQELYPRDPARLPRWHPAR</sequence>
<dbReference type="Proteomes" id="UP000243528">
    <property type="component" value="Unassembled WGS sequence"/>
</dbReference>
<dbReference type="SUPFAM" id="SSF160424">
    <property type="entry name" value="BH3703-like"/>
    <property type="match status" value="1"/>
</dbReference>
<reference evidence="2 3" key="1">
    <citation type="submission" date="2018-03" db="EMBL/GenBank/DDBJ databases">
        <title>Genomic Encyclopedia of Archaeal and Bacterial Type Strains, Phase II (KMG-II): from individual species to whole genera.</title>
        <authorList>
            <person name="Goeker M."/>
        </authorList>
    </citation>
    <scope>NUCLEOTIDE SEQUENCE [LARGE SCALE GENOMIC DNA]</scope>
    <source>
        <strain evidence="2 3">DSM 45211</strain>
    </source>
</reference>
<dbReference type="InterPro" id="IPR036170">
    <property type="entry name" value="YezG-like_sf"/>
</dbReference>
<keyword evidence="3" id="KW-1185">Reference proteome</keyword>
<protein>
    <submittedName>
        <fullName evidence="2">Uncharacterized protein</fullName>
    </submittedName>
</protein>
<dbReference type="OrthoDB" id="6957847at2"/>
<dbReference type="RefSeq" id="WP_129711016.1">
    <property type="nucleotide sequence ID" value="NZ_PYGE01000009.1"/>
</dbReference>
<comment type="caution">
    <text evidence="2">The sequence shown here is derived from an EMBL/GenBank/DDBJ whole genome shotgun (WGS) entry which is preliminary data.</text>
</comment>